<protein>
    <submittedName>
        <fullName evidence="2">Uncharacterized protein</fullName>
    </submittedName>
</protein>
<organism evidence="2 3">
    <name type="scientific">Hamadaea flava</name>
    <dbReference type="NCBI Taxonomy" id="1742688"/>
    <lineage>
        <taxon>Bacteria</taxon>
        <taxon>Bacillati</taxon>
        <taxon>Actinomycetota</taxon>
        <taxon>Actinomycetes</taxon>
        <taxon>Micromonosporales</taxon>
        <taxon>Micromonosporaceae</taxon>
        <taxon>Hamadaea</taxon>
    </lineage>
</organism>
<accession>A0ABV8LFM7</accession>
<evidence type="ECO:0000313" key="2">
    <source>
        <dbReference type="EMBL" id="MFC4129720.1"/>
    </source>
</evidence>
<sequence length="370" mass="39219">MPHGQHRRRSTLRIGGAAGLVVALVAAVRLLTLPAPHAPGTDWTLTESFPSAAVVDVPGYVDGDWAYEPMLFLDEQTSLGTATPSDDRQSALVILGPDGRISTVRTLGADEAPQFGGFASGDDRVAWLEQTAGDDGQGDAAIWIAGRDGSNARVLTRDLGDFAFFNSQYDLHIRDGRVHWVAAVPGDVLASEIRSIPVSGGDVSVRRIDGGWQSVGGDWLVSAMTAGGGATALVNWKTGRRTAIPNQPSELVSCSSVLCRVLVLGGDGGATRIDVMRTDGGDRQRAASGSVTAALVDVGLLDRWEVYSRQGSGTSVLARQQVLLYDVHERRTINLADGVGQIMGRGGFVWWGSGTGDDVTWHVLDLHSLR</sequence>
<reference evidence="3" key="1">
    <citation type="journal article" date="2019" name="Int. J. Syst. Evol. Microbiol.">
        <title>The Global Catalogue of Microorganisms (GCM) 10K type strain sequencing project: providing services to taxonomists for standard genome sequencing and annotation.</title>
        <authorList>
            <consortium name="The Broad Institute Genomics Platform"/>
            <consortium name="The Broad Institute Genome Sequencing Center for Infectious Disease"/>
            <person name="Wu L."/>
            <person name="Ma J."/>
        </authorList>
    </citation>
    <scope>NUCLEOTIDE SEQUENCE [LARGE SCALE GENOMIC DNA]</scope>
    <source>
        <strain evidence="3">CGMCC 4.7289</strain>
    </source>
</reference>
<keyword evidence="1" id="KW-0812">Transmembrane</keyword>
<dbReference type="InterPro" id="IPR006311">
    <property type="entry name" value="TAT_signal"/>
</dbReference>
<evidence type="ECO:0000256" key="1">
    <source>
        <dbReference type="SAM" id="Phobius"/>
    </source>
</evidence>
<keyword evidence="1" id="KW-0472">Membrane</keyword>
<keyword evidence="1" id="KW-1133">Transmembrane helix</keyword>
<gene>
    <name evidence="2" type="ORF">ACFOZ4_03785</name>
</gene>
<comment type="caution">
    <text evidence="2">The sequence shown here is derived from an EMBL/GenBank/DDBJ whole genome shotgun (WGS) entry which is preliminary data.</text>
</comment>
<feature type="transmembrane region" description="Helical" evidence="1">
    <location>
        <begin position="12"/>
        <end position="31"/>
    </location>
</feature>
<evidence type="ECO:0000313" key="3">
    <source>
        <dbReference type="Proteomes" id="UP001595816"/>
    </source>
</evidence>
<proteinExistence type="predicted"/>
<dbReference type="PROSITE" id="PS51318">
    <property type="entry name" value="TAT"/>
    <property type="match status" value="1"/>
</dbReference>
<dbReference type="RefSeq" id="WP_253759913.1">
    <property type="nucleotide sequence ID" value="NZ_JAMZDZ010000001.1"/>
</dbReference>
<dbReference type="EMBL" id="JBHSAY010000003">
    <property type="protein sequence ID" value="MFC4129720.1"/>
    <property type="molecule type" value="Genomic_DNA"/>
</dbReference>
<dbReference type="Proteomes" id="UP001595816">
    <property type="component" value="Unassembled WGS sequence"/>
</dbReference>
<keyword evidence="3" id="KW-1185">Reference proteome</keyword>
<name>A0ABV8LFM7_9ACTN</name>